<accession>A0ABQ5BPD0</accession>
<reference evidence="1" key="1">
    <citation type="journal article" date="2022" name="Int. J. Mol. Sci.">
        <title>Draft Genome of Tanacetum Coccineum: Genomic Comparison of Closely Related Tanacetum-Family Plants.</title>
        <authorList>
            <person name="Yamashiro T."/>
            <person name="Shiraishi A."/>
            <person name="Nakayama K."/>
            <person name="Satake H."/>
        </authorList>
    </citation>
    <scope>NUCLEOTIDE SEQUENCE</scope>
</reference>
<protein>
    <submittedName>
        <fullName evidence="1">Uncharacterized protein</fullName>
    </submittedName>
</protein>
<reference evidence="1" key="2">
    <citation type="submission" date="2022-01" db="EMBL/GenBank/DDBJ databases">
        <authorList>
            <person name="Yamashiro T."/>
            <person name="Shiraishi A."/>
            <person name="Satake H."/>
            <person name="Nakayama K."/>
        </authorList>
    </citation>
    <scope>NUCLEOTIDE SEQUENCE</scope>
</reference>
<keyword evidence="2" id="KW-1185">Reference proteome</keyword>
<evidence type="ECO:0000313" key="2">
    <source>
        <dbReference type="Proteomes" id="UP001151760"/>
    </source>
</evidence>
<comment type="caution">
    <text evidence="1">The sequence shown here is derived from an EMBL/GenBank/DDBJ whole genome shotgun (WGS) entry which is preliminary data.</text>
</comment>
<evidence type="ECO:0000313" key="1">
    <source>
        <dbReference type="EMBL" id="GJT15224.1"/>
    </source>
</evidence>
<dbReference type="Proteomes" id="UP001151760">
    <property type="component" value="Unassembled WGS sequence"/>
</dbReference>
<proteinExistence type="predicted"/>
<name>A0ABQ5BPD0_9ASTR</name>
<dbReference type="EMBL" id="BQNB010013379">
    <property type="protein sequence ID" value="GJT15224.1"/>
    <property type="molecule type" value="Genomic_DNA"/>
</dbReference>
<gene>
    <name evidence="1" type="ORF">Tco_0873930</name>
</gene>
<organism evidence="1 2">
    <name type="scientific">Tanacetum coccineum</name>
    <dbReference type="NCBI Taxonomy" id="301880"/>
    <lineage>
        <taxon>Eukaryota</taxon>
        <taxon>Viridiplantae</taxon>
        <taxon>Streptophyta</taxon>
        <taxon>Embryophyta</taxon>
        <taxon>Tracheophyta</taxon>
        <taxon>Spermatophyta</taxon>
        <taxon>Magnoliopsida</taxon>
        <taxon>eudicotyledons</taxon>
        <taxon>Gunneridae</taxon>
        <taxon>Pentapetalae</taxon>
        <taxon>asterids</taxon>
        <taxon>campanulids</taxon>
        <taxon>Asterales</taxon>
        <taxon>Asteraceae</taxon>
        <taxon>Asteroideae</taxon>
        <taxon>Anthemideae</taxon>
        <taxon>Anthemidinae</taxon>
        <taxon>Tanacetum</taxon>
    </lineage>
</organism>
<sequence>MSEWVNSTEQSCRRLKKELSVEPLEVSYDFVWTVSVESVNRRSTACVVIIGTEFKNQLMYEFLCQERNRGENYSIARTHNKMVLQKERIGLSLKLLELSQRFLEIYNRVIRKVQDCLHVNFLEYRRIQKGRKGPDWMFDLEPSNSSMNYIPVGKKTMLFKRARNISVIVEDLDDSNSWFIQAQLCIQRNVLLCKRSFIVSDEQALHDELIYWNTPTDSDDDIPKDGIFSTNSFDVRKMKVGLKRARRTTSIQATRGHAVFYDDLPEGIEKEEVWIMMSVCTVPELKAIRLFLGIAFFHGLHCSLRMECQCEFFLANHRRVSVKQPPGFEDPVTPTSLQSWQGTLWPCIKPLRHGMKTFHFLLNMDIGAGAIDKTCLLERNRRDIMVGYRRDQLRGVNYLKEWNEDSFLACKKQTLWHISSTEAEYVAAASCCAQYFGCKINYLIMDLTS</sequence>